<proteinExistence type="predicted"/>
<dbReference type="AlphaFoldDB" id="A0ABD2PD53"/>
<accession>A0ABD2PD53</accession>
<gene>
    <name evidence="2" type="ORF">HHI36_003243</name>
</gene>
<name>A0ABD2PD53_9CUCU</name>
<feature type="coiled-coil region" evidence="1">
    <location>
        <begin position="30"/>
        <end position="78"/>
    </location>
</feature>
<keyword evidence="3" id="KW-1185">Reference proteome</keyword>
<evidence type="ECO:0000313" key="2">
    <source>
        <dbReference type="EMBL" id="KAL3288810.1"/>
    </source>
</evidence>
<evidence type="ECO:0000313" key="3">
    <source>
        <dbReference type="Proteomes" id="UP001516400"/>
    </source>
</evidence>
<comment type="caution">
    <text evidence="2">The sequence shown here is derived from an EMBL/GenBank/DDBJ whole genome shotgun (WGS) entry which is preliminary data.</text>
</comment>
<reference evidence="2 3" key="1">
    <citation type="journal article" date="2021" name="BMC Biol.">
        <title>Horizontally acquired antibacterial genes associated with adaptive radiation of ladybird beetles.</title>
        <authorList>
            <person name="Li H.S."/>
            <person name="Tang X.F."/>
            <person name="Huang Y.H."/>
            <person name="Xu Z.Y."/>
            <person name="Chen M.L."/>
            <person name="Du X.Y."/>
            <person name="Qiu B.Y."/>
            <person name="Chen P.T."/>
            <person name="Zhang W."/>
            <person name="Slipinski A."/>
            <person name="Escalona H.E."/>
            <person name="Waterhouse R.M."/>
            <person name="Zwick A."/>
            <person name="Pang H."/>
        </authorList>
    </citation>
    <scope>NUCLEOTIDE SEQUENCE [LARGE SCALE GENOMIC DNA]</scope>
    <source>
        <strain evidence="2">SYSU2018</strain>
    </source>
</reference>
<protein>
    <submittedName>
        <fullName evidence="2">Uncharacterized protein</fullName>
    </submittedName>
</protein>
<sequence>MDDETESENEVNKQHDDDTKIIYTEFFEEIKKLRKSVKFMSDKFNDLQEEIKELRSLIKSEKGQNEKNNKRVQELEESGNSLSAVAQNILKVIGVNATNDSFVYTRMKGNGRANVSNKPIIMKTKTAQFKEDILKKRKEYGRNLKLPNATCNNTIYINEDLTPLHNSFIKGKGLQ</sequence>
<keyword evidence="1" id="KW-0175">Coiled coil</keyword>
<dbReference type="EMBL" id="JABFTP020000185">
    <property type="protein sequence ID" value="KAL3288810.1"/>
    <property type="molecule type" value="Genomic_DNA"/>
</dbReference>
<organism evidence="2 3">
    <name type="scientific">Cryptolaemus montrouzieri</name>
    <dbReference type="NCBI Taxonomy" id="559131"/>
    <lineage>
        <taxon>Eukaryota</taxon>
        <taxon>Metazoa</taxon>
        <taxon>Ecdysozoa</taxon>
        <taxon>Arthropoda</taxon>
        <taxon>Hexapoda</taxon>
        <taxon>Insecta</taxon>
        <taxon>Pterygota</taxon>
        <taxon>Neoptera</taxon>
        <taxon>Endopterygota</taxon>
        <taxon>Coleoptera</taxon>
        <taxon>Polyphaga</taxon>
        <taxon>Cucujiformia</taxon>
        <taxon>Coccinelloidea</taxon>
        <taxon>Coccinellidae</taxon>
        <taxon>Scymninae</taxon>
        <taxon>Scymnini</taxon>
        <taxon>Cryptolaemus</taxon>
    </lineage>
</organism>
<evidence type="ECO:0000256" key="1">
    <source>
        <dbReference type="SAM" id="Coils"/>
    </source>
</evidence>
<dbReference type="Proteomes" id="UP001516400">
    <property type="component" value="Unassembled WGS sequence"/>
</dbReference>